<keyword evidence="2 8" id="KW-0813">Transport</keyword>
<dbReference type="Gene3D" id="2.170.130.10">
    <property type="entry name" value="TonB-dependent receptor, plug domain"/>
    <property type="match status" value="1"/>
</dbReference>
<feature type="region of interest" description="Disordered" evidence="10">
    <location>
        <begin position="426"/>
        <end position="447"/>
    </location>
</feature>
<evidence type="ECO:0000313" key="15">
    <source>
        <dbReference type="Proteomes" id="UP000282060"/>
    </source>
</evidence>
<evidence type="ECO:0000256" key="6">
    <source>
        <dbReference type="ARBA" id="ARBA00023136"/>
    </source>
</evidence>
<evidence type="ECO:0000259" key="12">
    <source>
        <dbReference type="Pfam" id="PF00593"/>
    </source>
</evidence>
<evidence type="ECO:0000256" key="3">
    <source>
        <dbReference type="ARBA" id="ARBA00022452"/>
    </source>
</evidence>
<dbReference type="Proteomes" id="UP000282060">
    <property type="component" value="Unassembled WGS sequence"/>
</dbReference>
<dbReference type="GO" id="GO:0044718">
    <property type="term" value="P:siderophore transmembrane transport"/>
    <property type="evidence" value="ECO:0007669"/>
    <property type="project" value="TreeGrafter"/>
</dbReference>
<evidence type="ECO:0000256" key="7">
    <source>
        <dbReference type="ARBA" id="ARBA00023237"/>
    </source>
</evidence>
<dbReference type="PANTHER" id="PTHR30069:SF37">
    <property type="entry name" value="FERRIC VIBRIOBACTIN RECEPTOR VIUA"/>
    <property type="match status" value="1"/>
</dbReference>
<dbReference type="EMBL" id="RXNV01000001">
    <property type="protein sequence ID" value="RTR34212.1"/>
    <property type="molecule type" value="Genomic_DNA"/>
</dbReference>
<keyword evidence="7 8" id="KW-0998">Cell outer membrane</keyword>
<evidence type="ECO:0000256" key="10">
    <source>
        <dbReference type="SAM" id="MobiDB-lite"/>
    </source>
</evidence>
<evidence type="ECO:0000256" key="5">
    <source>
        <dbReference type="ARBA" id="ARBA00023077"/>
    </source>
</evidence>
<dbReference type="CDD" id="cd01347">
    <property type="entry name" value="ligand_gated_channel"/>
    <property type="match status" value="1"/>
</dbReference>
<evidence type="ECO:0000259" key="13">
    <source>
        <dbReference type="Pfam" id="PF07715"/>
    </source>
</evidence>
<gene>
    <name evidence="14" type="ORF">EKG39_00600</name>
</gene>
<comment type="subcellular location">
    <subcellularLocation>
        <location evidence="1 8">Cell outer membrane</location>
        <topology evidence="1 8">Multi-pass membrane protein</topology>
    </subcellularLocation>
</comment>
<proteinExistence type="inferred from homology"/>
<dbReference type="Pfam" id="PF00593">
    <property type="entry name" value="TonB_dep_Rec_b-barrel"/>
    <property type="match status" value="1"/>
</dbReference>
<keyword evidence="15" id="KW-1185">Reference proteome</keyword>
<feature type="compositionally biased region" description="Polar residues" evidence="10">
    <location>
        <begin position="430"/>
        <end position="439"/>
    </location>
</feature>
<dbReference type="InterPro" id="IPR039426">
    <property type="entry name" value="TonB-dep_rcpt-like"/>
</dbReference>
<comment type="similarity">
    <text evidence="8 9">Belongs to the TonB-dependent receptor family.</text>
</comment>
<dbReference type="PROSITE" id="PS52016">
    <property type="entry name" value="TONB_DEPENDENT_REC_3"/>
    <property type="match status" value="1"/>
</dbReference>
<comment type="caution">
    <text evidence="14">The sequence shown here is derived from an EMBL/GenBank/DDBJ whole genome shotgun (WGS) entry which is preliminary data.</text>
</comment>
<dbReference type="PANTHER" id="PTHR30069">
    <property type="entry name" value="TONB-DEPENDENT OUTER MEMBRANE RECEPTOR"/>
    <property type="match status" value="1"/>
</dbReference>
<dbReference type="InterPro" id="IPR036942">
    <property type="entry name" value="Beta-barrel_TonB_sf"/>
</dbReference>
<evidence type="ECO:0000313" key="14">
    <source>
        <dbReference type="EMBL" id="RTR34212.1"/>
    </source>
</evidence>
<feature type="chain" id="PRO_5018747822" evidence="11">
    <location>
        <begin position="22"/>
        <end position="639"/>
    </location>
</feature>
<feature type="domain" description="TonB-dependent receptor-like beta-barrel" evidence="12">
    <location>
        <begin position="226"/>
        <end position="602"/>
    </location>
</feature>
<name>A0A3S0KMP4_9GAMM</name>
<reference evidence="14 15" key="1">
    <citation type="submission" date="2018-12" db="EMBL/GenBank/DDBJ databases">
        <authorList>
            <person name="Yu L."/>
        </authorList>
    </citation>
    <scope>NUCLEOTIDE SEQUENCE [LARGE SCALE GENOMIC DNA]</scope>
    <source>
        <strain evidence="14 15">HAW-EB5</strain>
    </source>
</reference>
<feature type="signal peptide" evidence="11">
    <location>
        <begin position="1"/>
        <end position="21"/>
    </location>
</feature>
<dbReference type="OrthoDB" id="9764669at2"/>
<keyword evidence="11" id="KW-0732">Signal</keyword>
<keyword evidence="6 8" id="KW-0472">Membrane</keyword>
<dbReference type="InterPro" id="IPR012910">
    <property type="entry name" value="Plug_dom"/>
</dbReference>
<feature type="domain" description="TonB-dependent receptor plug" evidence="13">
    <location>
        <begin position="48"/>
        <end position="150"/>
    </location>
</feature>
<protein>
    <submittedName>
        <fullName evidence="14">TonB-dependent receptor</fullName>
    </submittedName>
</protein>
<accession>A0A3S0KMP4</accession>
<evidence type="ECO:0000256" key="8">
    <source>
        <dbReference type="PROSITE-ProRule" id="PRU01360"/>
    </source>
</evidence>
<dbReference type="Gene3D" id="2.40.170.20">
    <property type="entry name" value="TonB-dependent receptor, beta-barrel domain"/>
    <property type="match status" value="1"/>
</dbReference>
<dbReference type="GO" id="GO:0015344">
    <property type="term" value="F:siderophore uptake transmembrane transporter activity"/>
    <property type="evidence" value="ECO:0007669"/>
    <property type="project" value="TreeGrafter"/>
</dbReference>
<evidence type="ECO:0000256" key="9">
    <source>
        <dbReference type="RuleBase" id="RU003357"/>
    </source>
</evidence>
<dbReference type="RefSeq" id="WP_126503241.1">
    <property type="nucleotide sequence ID" value="NZ_RXNV01000001.1"/>
</dbReference>
<evidence type="ECO:0000256" key="11">
    <source>
        <dbReference type="SAM" id="SignalP"/>
    </source>
</evidence>
<keyword evidence="3 8" id="KW-1134">Transmembrane beta strand</keyword>
<dbReference type="InterPro" id="IPR037066">
    <property type="entry name" value="Plug_dom_sf"/>
</dbReference>
<dbReference type="Pfam" id="PF07715">
    <property type="entry name" value="Plug"/>
    <property type="match status" value="1"/>
</dbReference>
<dbReference type="InterPro" id="IPR000531">
    <property type="entry name" value="Beta-barrel_TonB"/>
</dbReference>
<evidence type="ECO:0000256" key="4">
    <source>
        <dbReference type="ARBA" id="ARBA00022692"/>
    </source>
</evidence>
<keyword evidence="4 8" id="KW-0812">Transmembrane</keyword>
<sequence length="639" mass="71742">MSKLKISYAITLLLLSNYVIADDEIERISVHGIEYQTEGTYNNVALGSDVTIISQEMIVQAGSVDINKILTQFVPGLFANGRAGRHTDTDYSLQGSRPKDILWLIDGNRLNNRLYGSTYTDTINPMMIERIEVIKGGQAAIYGSDAIAGVINIITKQYQGHDQGEISLSADSLPSYDAGGFVNAEVGDFQYTISASTSQSEGYQLWADEEYSPTAALDKERGYQMNNFSGKLRWQPNENNSVSIFTQLNKGKLERPLAYNAILSENDREQQLSYLDWQYQASEHLLLQTKVHYQEWDSHYSEITKDKQGNTEVAYWNSYWGFTDMGATISANYLTDTGSQLLTGVEFQQYDGADEVMEFVAEKDDNYAAFIQYQPTLNALPDTALSLGARFNRISNSDQHWVGSLGITHVLNQQWQLRGSIANGYRQPTAEESQSQVGTLGNPELESETSKNINLGVTFQGETHITFDAFWRNIDNLIEATDLGNAVWQYNNVAGDVTSFGADFHLVTNFTENLEFEFSAGYANAERQDTGEQISRVPEFTGFSMLNYHTSDELNFWLSGKYVGKFLDYGLTAGDYVIASLGAQYWLTSDLNQQISFTIDNLFDSEVTQSIFKHGHRAEYPIASQGAPRTLQVQYRYLF</sequence>
<keyword evidence="14" id="KW-0675">Receptor</keyword>
<evidence type="ECO:0000256" key="1">
    <source>
        <dbReference type="ARBA" id="ARBA00004571"/>
    </source>
</evidence>
<keyword evidence="5 9" id="KW-0798">TonB box</keyword>
<organism evidence="14 15">
    <name type="scientific">Shewanella atlantica</name>
    <dbReference type="NCBI Taxonomy" id="271099"/>
    <lineage>
        <taxon>Bacteria</taxon>
        <taxon>Pseudomonadati</taxon>
        <taxon>Pseudomonadota</taxon>
        <taxon>Gammaproteobacteria</taxon>
        <taxon>Alteromonadales</taxon>
        <taxon>Shewanellaceae</taxon>
        <taxon>Shewanella</taxon>
    </lineage>
</organism>
<dbReference type="SUPFAM" id="SSF56935">
    <property type="entry name" value="Porins"/>
    <property type="match status" value="1"/>
</dbReference>
<evidence type="ECO:0000256" key="2">
    <source>
        <dbReference type="ARBA" id="ARBA00022448"/>
    </source>
</evidence>
<dbReference type="GO" id="GO:0009279">
    <property type="term" value="C:cell outer membrane"/>
    <property type="evidence" value="ECO:0007669"/>
    <property type="project" value="UniProtKB-SubCell"/>
</dbReference>
<dbReference type="AlphaFoldDB" id="A0A3S0KMP4"/>